<feature type="region of interest" description="Disordered" evidence="5">
    <location>
        <begin position="1"/>
        <end position="22"/>
    </location>
</feature>
<dbReference type="InterPro" id="IPR001647">
    <property type="entry name" value="HTH_TetR"/>
</dbReference>
<evidence type="ECO:0000256" key="2">
    <source>
        <dbReference type="ARBA" id="ARBA00023125"/>
    </source>
</evidence>
<dbReference type="InterPro" id="IPR009057">
    <property type="entry name" value="Homeodomain-like_sf"/>
</dbReference>
<evidence type="ECO:0000313" key="8">
    <source>
        <dbReference type="Proteomes" id="UP000294513"/>
    </source>
</evidence>
<accession>A0A4R5CHE7</accession>
<evidence type="ECO:0000313" key="7">
    <source>
        <dbReference type="EMBL" id="TDD96712.1"/>
    </source>
</evidence>
<dbReference type="SUPFAM" id="SSF46689">
    <property type="entry name" value="Homeodomain-like"/>
    <property type="match status" value="1"/>
</dbReference>
<dbReference type="PRINTS" id="PR00455">
    <property type="entry name" value="HTHTETR"/>
</dbReference>
<dbReference type="Proteomes" id="UP000294513">
    <property type="component" value="Unassembled WGS sequence"/>
</dbReference>
<dbReference type="PROSITE" id="PS50977">
    <property type="entry name" value="HTH_TETR_2"/>
    <property type="match status" value="1"/>
</dbReference>
<dbReference type="RefSeq" id="WP_131889128.1">
    <property type="nucleotide sequence ID" value="NZ_SMKU01000005.1"/>
</dbReference>
<dbReference type="GO" id="GO:0000976">
    <property type="term" value="F:transcription cis-regulatory region binding"/>
    <property type="evidence" value="ECO:0007669"/>
    <property type="project" value="TreeGrafter"/>
</dbReference>
<dbReference type="OrthoDB" id="7186128at2"/>
<evidence type="ECO:0000256" key="5">
    <source>
        <dbReference type="SAM" id="MobiDB-lite"/>
    </source>
</evidence>
<dbReference type="InterPro" id="IPR039536">
    <property type="entry name" value="TetR_C_Proteobacteria"/>
</dbReference>
<keyword evidence="3" id="KW-0804">Transcription</keyword>
<name>A0A4R5CHE7_9ACTN</name>
<dbReference type="EMBL" id="SMKU01000005">
    <property type="protein sequence ID" value="TDD96712.1"/>
    <property type="molecule type" value="Genomic_DNA"/>
</dbReference>
<evidence type="ECO:0000256" key="1">
    <source>
        <dbReference type="ARBA" id="ARBA00023015"/>
    </source>
</evidence>
<dbReference type="GO" id="GO:0003700">
    <property type="term" value="F:DNA-binding transcription factor activity"/>
    <property type="evidence" value="ECO:0007669"/>
    <property type="project" value="TreeGrafter"/>
</dbReference>
<evidence type="ECO:0000256" key="3">
    <source>
        <dbReference type="ARBA" id="ARBA00023163"/>
    </source>
</evidence>
<dbReference type="FunFam" id="1.10.10.60:FF:000141">
    <property type="entry name" value="TetR family transcriptional regulator"/>
    <property type="match status" value="1"/>
</dbReference>
<proteinExistence type="predicted"/>
<dbReference type="InterPro" id="IPR050109">
    <property type="entry name" value="HTH-type_TetR-like_transc_reg"/>
</dbReference>
<keyword evidence="8" id="KW-1185">Reference proteome</keyword>
<dbReference type="Pfam" id="PF00440">
    <property type="entry name" value="TetR_N"/>
    <property type="match status" value="1"/>
</dbReference>
<dbReference type="Gene3D" id="1.10.357.10">
    <property type="entry name" value="Tetracycline Repressor, domain 2"/>
    <property type="match status" value="1"/>
</dbReference>
<comment type="caution">
    <text evidence="7">The sequence shown here is derived from an EMBL/GenBank/DDBJ whole genome shotgun (WGS) entry which is preliminary data.</text>
</comment>
<evidence type="ECO:0000256" key="4">
    <source>
        <dbReference type="PROSITE-ProRule" id="PRU00335"/>
    </source>
</evidence>
<gene>
    <name evidence="7" type="ORF">E1298_02780</name>
</gene>
<feature type="domain" description="HTH tetR-type" evidence="6">
    <location>
        <begin position="20"/>
        <end position="79"/>
    </location>
</feature>
<keyword evidence="1" id="KW-0805">Transcription regulation</keyword>
<feature type="compositionally biased region" description="Basic and acidic residues" evidence="5">
    <location>
        <begin position="1"/>
        <end position="10"/>
    </location>
</feature>
<keyword evidence="2 4" id="KW-0238">DNA-binding</keyword>
<dbReference type="InterPro" id="IPR036271">
    <property type="entry name" value="Tet_transcr_reg_TetR-rel_C_sf"/>
</dbReference>
<dbReference type="PANTHER" id="PTHR30055">
    <property type="entry name" value="HTH-TYPE TRANSCRIPTIONAL REGULATOR RUTR"/>
    <property type="match status" value="1"/>
</dbReference>
<evidence type="ECO:0000259" key="6">
    <source>
        <dbReference type="PROSITE" id="PS50977"/>
    </source>
</evidence>
<sequence length="222" mass="24334">MQNVGKDNERSPAPSGKRAERNRHAIVAAARELFIREGFDAGMDLIAAEAGVSKVTVYNHFGSKEELFTEVVGQAMGEAHMTMVEVRTRVAATTDVREALLQTAHALVAAATDPSRLALRNLVTSELRRFPELSQAYQEHGPARSAVALGEMFGDLCERGRLTIADIELAVIQFFSLTIYPHLIVGSIGTSLRPDLADRLITDGVDLFLRQYQPRPAHQPLS</sequence>
<reference evidence="7 8" key="1">
    <citation type="submission" date="2019-03" db="EMBL/GenBank/DDBJ databases">
        <title>Draft genome sequences of novel Actinobacteria.</title>
        <authorList>
            <person name="Sahin N."/>
            <person name="Ay H."/>
            <person name="Saygin H."/>
        </authorList>
    </citation>
    <scope>NUCLEOTIDE SEQUENCE [LARGE SCALE GENOMIC DNA]</scope>
    <source>
        <strain evidence="7 8">H3C3</strain>
    </source>
</reference>
<dbReference type="AlphaFoldDB" id="A0A4R5CHE7"/>
<organism evidence="7 8">
    <name type="scientific">Actinomadura rubrisoli</name>
    <dbReference type="NCBI Taxonomy" id="2530368"/>
    <lineage>
        <taxon>Bacteria</taxon>
        <taxon>Bacillati</taxon>
        <taxon>Actinomycetota</taxon>
        <taxon>Actinomycetes</taxon>
        <taxon>Streptosporangiales</taxon>
        <taxon>Thermomonosporaceae</taxon>
        <taxon>Actinomadura</taxon>
    </lineage>
</organism>
<dbReference type="PANTHER" id="PTHR30055:SF146">
    <property type="entry name" value="HTH-TYPE TRANSCRIPTIONAL DUAL REGULATOR CECR"/>
    <property type="match status" value="1"/>
</dbReference>
<dbReference type="Pfam" id="PF14246">
    <property type="entry name" value="TetR_C_7"/>
    <property type="match status" value="1"/>
</dbReference>
<dbReference type="GO" id="GO:0045892">
    <property type="term" value="P:negative regulation of DNA-templated transcription"/>
    <property type="evidence" value="ECO:0007669"/>
    <property type="project" value="UniProtKB-ARBA"/>
</dbReference>
<dbReference type="SUPFAM" id="SSF48498">
    <property type="entry name" value="Tetracyclin repressor-like, C-terminal domain"/>
    <property type="match status" value="1"/>
</dbReference>
<protein>
    <submittedName>
        <fullName evidence="7">TetR/AcrR family transcriptional regulator</fullName>
    </submittedName>
</protein>
<feature type="DNA-binding region" description="H-T-H motif" evidence="4">
    <location>
        <begin position="42"/>
        <end position="61"/>
    </location>
</feature>